<feature type="binding site" evidence="3">
    <location>
        <position position="57"/>
    </location>
    <ligand>
        <name>Mg(2+)</name>
        <dbReference type="ChEBI" id="CHEBI:18420"/>
        <label>1</label>
    </ligand>
</feature>
<dbReference type="Proteomes" id="UP000239590">
    <property type="component" value="Unassembled WGS sequence"/>
</dbReference>
<sequence>MKSLFDSRVHGFLIGTAVGDAMGVPVEFTTRNFLKNKPVEGMRAYGTHHQPAGTWSDDSALTYQTIETLIQGLDYRTLANRFLNWYLYGDWTAHGSVFDIGISTRNALDRLEQGVEPLKAGETSELCNGNGSLMRILPLAFYFHYQQPKLSLDERFAIVRNVSSLTHGHIRSVIACFVLVSFAQELLAGKEKVEAYRTIQQSLGSFPEQICSADECELFARILKEDLIQLSEKEIYSSGYVLHSLEAALWSFLTTDTYSDAVLRAVNLADDADTTGSVTGGLAGLYYGLEGIPVNWVQTLARFEDIEDLAGRFTRFLHS</sequence>
<organism evidence="4 5">
    <name type="scientific">Siphonobacter curvatus</name>
    <dbReference type="NCBI Taxonomy" id="2094562"/>
    <lineage>
        <taxon>Bacteria</taxon>
        <taxon>Pseudomonadati</taxon>
        <taxon>Bacteroidota</taxon>
        <taxon>Cytophagia</taxon>
        <taxon>Cytophagales</taxon>
        <taxon>Cytophagaceae</taxon>
        <taxon>Siphonobacter</taxon>
    </lineage>
</organism>
<evidence type="ECO:0008006" key="6">
    <source>
        <dbReference type="Google" id="ProtNLM"/>
    </source>
</evidence>
<keyword evidence="3" id="KW-0479">Metal-binding</keyword>
<evidence type="ECO:0000313" key="4">
    <source>
        <dbReference type="EMBL" id="PQA59218.1"/>
    </source>
</evidence>
<feature type="binding site" evidence="3">
    <location>
        <position position="271"/>
    </location>
    <ligand>
        <name>Mg(2+)</name>
        <dbReference type="ChEBI" id="CHEBI:18420"/>
        <label>1</label>
    </ligand>
</feature>
<dbReference type="SUPFAM" id="SSF101478">
    <property type="entry name" value="ADP-ribosylglycohydrolase"/>
    <property type="match status" value="1"/>
</dbReference>
<keyword evidence="3" id="KW-0460">Magnesium</keyword>
<evidence type="ECO:0000256" key="2">
    <source>
        <dbReference type="ARBA" id="ARBA00022801"/>
    </source>
</evidence>
<evidence type="ECO:0000256" key="3">
    <source>
        <dbReference type="PIRSR" id="PIRSR605502-1"/>
    </source>
</evidence>
<accession>A0A2S7INN3</accession>
<feature type="binding site" evidence="3">
    <location>
        <position position="274"/>
    </location>
    <ligand>
        <name>Mg(2+)</name>
        <dbReference type="ChEBI" id="CHEBI:18420"/>
        <label>1</label>
    </ligand>
</feature>
<gene>
    <name evidence="4" type="ORF">C5O19_06065</name>
</gene>
<dbReference type="InterPro" id="IPR050792">
    <property type="entry name" value="ADP-ribosylglycohydrolase"/>
</dbReference>
<comment type="similarity">
    <text evidence="1">Belongs to the ADP-ribosylglycohydrolase family.</text>
</comment>
<feature type="binding site" evidence="3">
    <location>
        <position position="58"/>
    </location>
    <ligand>
        <name>Mg(2+)</name>
        <dbReference type="ChEBI" id="CHEBI:18420"/>
        <label>1</label>
    </ligand>
</feature>
<dbReference type="RefSeq" id="WP_104710543.1">
    <property type="nucleotide sequence ID" value="NZ_PTRA01000001.1"/>
</dbReference>
<name>A0A2S7INN3_9BACT</name>
<dbReference type="InterPro" id="IPR036705">
    <property type="entry name" value="Ribosyl_crysJ1_sf"/>
</dbReference>
<dbReference type="InterPro" id="IPR005502">
    <property type="entry name" value="Ribosyl_crysJ1"/>
</dbReference>
<dbReference type="GO" id="GO:0046872">
    <property type="term" value="F:metal ion binding"/>
    <property type="evidence" value="ECO:0007669"/>
    <property type="project" value="UniProtKB-KW"/>
</dbReference>
<comment type="cofactor">
    <cofactor evidence="3">
        <name>Mg(2+)</name>
        <dbReference type="ChEBI" id="CHEBI:18420"/>
    </cofactor>
    <text evidence="3">Binds 2 magnesium ions per subunit.</text>
</comment>
<proteinExistence type="inferred from homology"/>
<dbReference type="AlphaFoldDB" id="A0A2S7INN3"/>
<protein>
    <recommendedName>
        <fullName evidence="6">ADP-ribosylglycohydrolase</fullName>
    </recommendedName>
</protein>
<dbReference type="GO" id="GO:0016787">
    <property type="term" value="F:hydrolase activity"/>
    <property type="evidence" value="ECO:0007669"/>
    <property type="project" value="UniProtKB-KW"/>
</dbReference>
<keyword evidence="2" id="KW-0378">Hydrolase</keyword>
<dbReference type="Pfam" id="PF03747">
    <property type="entry name" value="ADP_ribosyl_GH"/>
    <property type="match status" value="1"/>
</dbReference>
<reference evidence="5" key="1">
    <citation type="submission" date="2018-02" db="EMBL/GenBank/DDBJ databases">
        <title>Genome sequencing of Solimonas sp. HR-BB.</title>
        <authorList>
            <person name="Lee Y."/>
            <person name="Jeon C.O."/>
        </authorList>
    </citation>
    <scope>NUCLEOTIDE SEQUENCE [LARGE SCALE GENOMIC DNA]</scope>
    <source>
        <strain evidence="5">HR-U</strain>
    </source>
</reference>
<comment type="caution">
    <text evidence="4">The sequence shown here is derived from an EMBL/GenBank/DDBJ whole genome shotgun (WGS) entry which is preliminary data.</text>
</comment>
<keyword evidence="5" id="KW-1185">Reference proteome</keyword>
<dbReference type="PANTHER" id="PTHR16222">
    <property type="entry name" value="ADP-RIBOSYLGLYCOHYDROLASE"/>
    <property type="match status" value="1"/>
</dbReference>
<dbReference type="EMBL" id="PTRA01000001">
    <property type="protein sequence ID" value="PQA59218.1"/>
    <property type="molecule type" value="Genomic_DNA"/>
</dbReference>
<evidence type="ECO:0000313" key="5">
    <source>
        <dbReference type="Proteomes" id="UP000239590"/>
    </source>
</evidence>
<dbReference type="PANTHER" id="PTHR16222:SF24">
    <property type="entry name" value="ADP-RIBOSYLHYDROLASE ARH3"/>
    <property type="match status" value="1"/>
</dbReference>
<dbReference type="OrthoDB" id="9798107at2"/>
<feature type="binding site" evidence="3">
    <location>
        <position position="273"/>
    </location>
    <ligand>
        <name>Mg(2+)</name>
        <dbReference type="ChEBI" id="CHEBI:18420"/>
        <label>1</label>
    </ligand>
</feature>
<feature type="binding site" evidence="3">
    <location>
        <position position="56"/>
    </location>
    <ligand>
        <name>Mg(2+)</name>
        <dbReference type="ChEBI" id="CHEBI:18420"/>
        <label>1</label>
    </ligand>
</feature>
<evidence type="ECO:0000256" key="1">
    <source>
        <dbReference type="ARBA" id="ARBA00010702"/>
    </source>
</evidence>
<dbReference type="Gene3D" id="1.10.4080.10">
    <property type="entry name" value="ADP-ribosylation/Crystallin J1"/>
    <property type="match status" value="1"/>
</dbReference>